<dbReference type="SFLD" id="SFLDG01129">
    <property type="entry name" value="C1.5:_HAD__Beta-PGM__Phosphata"/>
    <property type="match status" value="1"/>
</dbReference>
<dbReference type="SUPFAM" id="SSF56784">
    <property type="entry name" value="HAD-like"/>
    <property type="match status" value="1"/>
</dbReference>
<proteinExistence type="predicted"/>
<sequence>MSQSASNISMSLKAVLLDIDGTLLDSNSFHAESWMRTLKRFGYNATFDAVVKQIGKGGEYLLPNFVPIDKLRSQEKEINAFRKALFHREYIDRIVPFADARRLLELMRKRHLRIAVATSSEKSDLEVFKTLLKIHDLVEEDATADEAEKPKPAPDIFQAALNFLGVEASEALALGDTPWDVEAAGKAGVRAVAVQSGGWQKEQLQDAGAIAVYADAADIVRNFDQSPFAR</sequence>
<accession>A0ABW1EDQ4</accession>
<dbReference type="EC" id="3.-.-.-" evidence="1"/>
<reference evidence="2" key="1">
    <citation type="journal article" date="2019" name="Int. J. Syst. Evol. Microbiol.">
        <title>The Global Catalogue of Microorganisms (GCM) 10K type strain sequencing project: providing services to taxonomists for standard genome sequencing and annotation.</title>
        <authorList>
            <consortium name="The Broad Institute Genomics Platform"/>
            <consortium name="The Broad Institute Genome Sequencing Center for Infectious Disease"/>
            <person name="Wu L."/>
            <person name="Ma J."/>
        </authorList>
    </citation>
    <scope>NUCLEOTIDE SEQUENCE [LARGE SCALE GENOMIC DNA]</scope>
    <source>
        <strain evidence="2">JCM 4087</strain>
    </source>
</reference>
<dbReference type="InterPro" id="IPR050155">
    <property type="entry name" value="HAD-like_hydrolase_sf"/>
</dbReference>
<dbReference type="RefSeq" id="WP_377819278.1">
    <property type="nucleotide sequence ID" value="NZ_JBHSPH010000002.1"/>
</dbReference>
<evidence type="ECO:0000313" key="2">
    <source>
        <dbReference type="Proteomes" id="UP001596091"/>
    </source>
</evidence>
<name>A0ABW1EDQ4_9BACT</name>
<dbReference type="SFLD" id="SFLDS00003">
    <property type="entry name" value="Haloacid_Dehalogenase"/>
    <property type="match status" value="1"/>
</dbReference>
<gene>
    <name evidence="1" type="ORF">ACFPT7_07465</name>
</gene>
<protein>
    <submittedName>
        <fullName evidence="1">HAD family hydrolase</fullName>
        <ecNumber evidence="1">3.-.-.-</ecNumber>
    </submittedName>
</protein>
<dbReference type="InterPro" id="IPR006439">
    <property type="entry name" value="HAD-SF_hydro_IA"/>
</dbReference>
<dbReference type="PANTHER" id="PTHR43434">
    <property type="entry name" value="PHOSPHOGLYCOLATE PHOSPHATASE"/>
    <property type="match status" value="1"/>
</dbReference>
<dbReference type="GO" id="GO:0016787">
    <property type="term" value="F:hydrolase activity"/>
    <property type="evidence" value="ECO:0007669"/>
    <property type="project" value="UniProtKB-KW"/>
</dbReference>
<dbReference type="Proteomes" id="UP001596091">
    <property type="component" value="Unassembled WGS sequence"/>
</dbReference>
<comment type="caution">
    <text evidence="1">The sequence shown here is derived from an EMBL/GenBank/DDBJ whole genome shotgun (WGS) entry which is preliminary data.</text>
</comment>
<dbReference type="PRINTS" id="PR00413">
    <property type="entry name" value="HADHALOGNASE"/>
</dbReference>
<dbReference type="InterPro" id="IPR023198">
    <property type="entry name" value="PGP-like_dom2"/>
</dbReference>
<dbReference type="InterPro" id="IPR023214">
    <property type="entry name" value="HAD_sf"/>
</dbReference>
<dbReference type="InterPro" id="IPR041492">
    <property type="entry name" value="HAD_2"/>
</dbReference>
<dbReference type="Gene3D" id="3.40.50.1000">
    <property type="entry name" value="HAD superfamily/HAD-like"/>
    <property type="match status" value="1"/>
</dbReference>
<evidence type="ECO:0000313" key="1">
    <source>
        <dbReference type="EMBL" id="MFC5862125.1"/>
    </source>
</evidence>
<organism evidence="1 2">
    <name type="scientific">Acidicapsa dinghuensis</name>
    <dbReference type="NCBI Taxonomy" id="2218256"/>
    <lineage>
        <taxon>Bacteria</taxon>
        <taxon>Pseudomonadati</taxon>
        <taxon>Acidobacteriota</taxon>
        <taxon>Terriglobia</taxon>
        <taxon>Terriglobales</taxon>
        <taxon>Acidobacteriaceae</taxon>
        <taxon>Acidicapsa</taxon>
    </lineage>
</organism>
<keyword evidence="2" id="KW-1185">Reference proteome</keyword>
<dbReference type="Gene3D" id="1.10.150.240">
    <property type="entry name" value="Putative phosphatase, domain 2"/>
    <property type="match status" value="1"/>
</dbReference>
<dbReference type="InterPro" id="IPR036412">
    <property type="entry name" value="HAD-like_sf"/>
</dbReference>
<dbReference type="Pfam" id="PF13419">
    <property type="entry name" value="HAD_2"/>
    <property type="match status" value="1"/>
</dbReference>
<dbReference type="PANTHER" id="PTHR43434:SF16">
    <property type="entry name" value="BLL8046 PROTEIN"/>
    <property type="match status" value="1"/>
</dbReference>
<dbReference type="SFLD" id="SFLDG01135">
    <property type="entry name" value="C1.5.6:_HAD__Beta-PGM__Phospha"/>
    <property type="match status" value="1"/>
</dbReference>
<dbReference type="EMBL" id="JBHSPH010000002">
    <property type="protein sequence ID" value="MFC5862125.1"/>
    <property type="molecule type" value="Genomic_DNA"/>
</dbReference>
<keyword evidence="1" id="KW-0378">Hydrolase</keyword>
<dbReference type="NCBIfam" id="TIGR01509">
    <property type="entry name" value="HAD-SF-IA-v3"/>
    <property type="match status" value="1"/>
</dbReference>